<protein>
    <submittedName>
        <fullName evidence="1">Uncharacterized protein</fullName>
    </submittedName>
</protein>
<name>L8JJQ4_9BACT</name>
<evidence type="ECO:0000313" key="1">
    <source>
        <dbReference type="EMBL" id="ELR69035.1"/>
    </source>
</evidence>
<sequence length="48" mass="5368">MVYWNNASCHWPLVAGCLVTILNEIAVLNFGQNIGSTMETKRLETSNK</sequence>
<dbReference type="AlphaFoldDB" id="L8JJQ4"/>
<dbReference type="STRING" id="1237149.C900_05520"/>
<comment type="caution">
    <text evidence="1">The sequence shown here is derived from an EMBL/GenBank/DDBJ whole genome shotgun (WGS) entry which is preliminary data.</text>
</comment>
<dbReference type="Proteomes" id="UP000011135">
    <property type="component" value="Unassembled WGS sequence"/>
</dbReference>
<proteinExistence type="predicted"/>
<organism evidence="1 2">
    <name type="scientific">Fulvivirga imtechensis AK7</name>
    <dbReference type="NCBI Taxonomy" id="1237149"/>
    <lineage>
        <taxon>Bacteria</taxon>
        <taxon>Pseudomonadati</taxon>
        <taxon>Bacteroidota</taxon>
        <taxon>Cytophagia</taxon>
        <taxon>Cytophagales</taxon>
        <taxon>Fulvivirgaceae</taxon>
        <taxon>Fulvivirga</taxon>
    </lineage>
</organism>
<reference evidence="1 2" key="1">
    <citation type="submission" date="2012-12" db="EMBL/GenBank/DDBJ databases">
        <title>Genome assembly of Fulvivirga imtechensis AK7.</title>
        <authorList>
            <person name="Nupur N."/>
            <person name="Khatri I."/>
            <person name="Kumar R."/>
            <person name="Subramanian S."/>
            <person name="Pinnaka A."/>
        </authorList>
    </citation>
    <scope>NUCLEOTIDE SEQUENCE [LARGE SCALE GENOMIC DNA]</scope>
    <source>
        <strain evidence="1 2">AK7</strain>
    </source>
</reference>
<dbReference type="EMBL" id="AMZN01000085">
    <property type="protein sequence ID" value="ELR69035.1"/>
    <property type="molecule type" value="Genomic_DNA"/>
</dbReference>
<evidence type="ECO:0000313" key="2">
    <source>
        <dbReference type="Proteomes" id="UP000011135"/>
    </source>
</evidence>
<keyword evidence="2" id="KW-1185">Reference proteome</keyword>
<accession>L8JJQ4</accession>
<gene>
    <name evidence="1" type="ORF">C900_05520</name>
</gene>